<dbReference type="EMBL" id="KE504188">
    <property type="protein sequence ID" value="EPS96449.1"/>
    <property type="molecule type" value="Genomic_DNA"/>
</dbReference>
<dbReference type="InParanoid" id="S8FD71"/>
<evidence type="ECO:0000313" key="1">
    <source>
        <dbReference type="EMBL" id="EPS96449.1"/>
    </source>
</evidence>
<reference evidence="1 2" key="1">
    <citation type="journal article" date="2012" name="Science">
        <title>The Paleozoic origin of enzymatic lignin decomposition reconstructed from 31 fungal genomes.</title>
        <authorList>
            <person name="Floudas D."/>
            <person name="Binder M."/>
            <person name="Riley R."/>
            <person name="Barry K."/>
            <person name="Blanchette R.A."/>
            <person name="Henrissat B."/>
            <person name="Martinez A.T."/>
            <person name="Otillar R."/>
            <person name="Spatafora J.W."/>
            <person name="Yadav J.S."/>
            <person name="Aerts A."/>
            <person name="Benoit I."/>
            <person name="Boyd A."/>
            <person name="Carlson A."/>
            <person name="Copeland A."/>
            <person name="Coutinho P.M."/>
            <person name="de Vries R.P."/>
            <person name="Ferreira P."/>
            <person name="Findley K."/>
            <person name="Foster B."/>
            <person name="Gaskell J."/>
            <person name="Glotzer D."/>
            <person name="Gorecki P."/>
            <person name="Heitman J."/>
            <person name="Hesse C."/>
            <person name="Hori C."/>
            <person name="Igarashi K."/>
            <person name="Jurgens J.A."/>
            <person name="Kallen N."/>
            <person name="Kersten P."/>
            <person name="Kohler A."/>
            <person name="Kuees U."/>
            <person name="Kumar T.K.A."/>
            <person name="Kuo A."/>
            <person name="LaButti K."/>
            <person name="Larrondo L.F."/>
            <person name="Lindquist E."/>
            <person name="Ling A."/>
            <person name="Lombard V."/>
            <person name="Lucas S."/>
            <person name="Lundell T."/>
            <person name="Martin R."/>
            <person name="McLaughlin D.J."/>
            <person name="Morgenstern I."/>
            <person name="Morin E."/>
            <person name="Murat C."/>
            <person name="Nagy L.G."/>
            <person name="Nolan M."/>
            <person name="Ohm R.A."/>
            <person name="Patyshakuliyeva A."/>
            <person name="Rokas A."/>
            <person name="Ruiz-Duenas F.J."/>
            <person name="Sabat G."/>
            <person name="Salamov A."/>
            <person name="Samejima M."/>
            <person name="Schmutz J."/>
            <person name="Slot J.C."/>
            <person name="St John F."/>
            <person name="Stenlid J."/>
            <person name="Sun H."/>
            <person name="Sun S."/>
            <person name="Syed K."/>
            <person name="Tsang A."/>
            <person name="Wiebenga A."/>
            <person name="Young D."/>
            <person name="Pisabarro A."/>
            <person name="Eastwood D.C."/>
            <person name="Martin F."/>
            <person name="Cullen D."/>
            <person name="Grigoriev I.V."/>
            <person name="Hibbett D.S."/>
        </authorList>
    </citation>
    <scope>NUCLEOTIDE SEQUENCE</scope>
    <source>
        <strain evidence="2">FP-58527</strain>
    </source>
</reference>
<feature type="non-terminal residue" evidence="1">
    <location>
        <position position="112"/>
    </location>
</feature>
<gene>
    <name evidence="1" type="ORF">FOMPIDRAFT_1089392</name>
</gene>
<feature type="non-terminal residue" evidence="1">
    <location>
        <position position="1"/>
    </location>
</feature>
<proteinExistence type="predicted"/>
<sequence length="112" mass="12941">EIKSLFPGAEDERKYAVADVKALVARRAASSIATITELSSYYREFFTMTSYLIKNKRLSESEQSRLFVEGIRDPLWDQVQLRLQIKYAAHYPDDPYPMNDVYEAAKFVLHGT</sequence>
<dbReference type="HOGENOM" id="CLU_2151692_0_0_1"/>
<dbReference type="AlphaFoldDB" id="S8FD71"/>
<evidence type="ECO:0000313" key="2">
    <source>
        <dbReference type="Proteomes" id="UP000015241"/>
    </source>
</evidence>
<dbReference type="Proteomes" id="UP000015241">
    <property type="component" value="Unassembled WGS sequence"/>
</dbReference>
<keyword evidence="2" id="KW-1185">Reference proteome</keyword>
<protein>
    <submittedName>
        <fullName evidence="1">Uncharacterized protein</fullName>
    </submittedName>
</protein>
<organism evidence="1 2">
    <name type="scientific">Fomitopsis schrenkii</name>
    <name type="common">Brown rot fungus</name>
    <dbReference type="NCBI Taxonomy" id="2126942"/>
    <lineage>
        <taxon>Eukaryota</taxon>
        <taxon>Fungi</taxon>
        <taxon>Dikarya</taxon>
        <taxon>Basidiomycota</taxon>
        <taxon>Agaricomycotina</taxon>
        <taxon>Agaricomycetes</taxon>
        <taxon>Polyporales</taxon>
        <taxon>Fomitopsis</taxon>
    </lineage>
</organism>
<name>S8FD71_FOMSC</name>
<dbReference type="OrthoDB" id="2734749at2759"/>
<accession>S8FD71</accession>
<dbReference type="STRING" id="743788.S8FD71"/>